<evidence type="ECO:0000256" key="2">
    <source>
        <dbReference type="ARBA" id="ARBA00009592"/>
    </source>
</evidence>
<dbReference type="PANTHER" id="PTHR48063">
    <property type="entry name" value="LRR RECEPTOR-LIKE KINASE"/>
    <property type="match status" value="1"/>
</dbReference>
<dbReference type="Pfam" id="PF00560">
    <property type="entry name" value="LRR_1"/>
    <property type="match status" value="5"/>
</dbReference>
<dbReference type="SMART" id="SM00364">
    <property type="entry name" value="LRR_BAC"/>
    <property type="match status" value="7"/>
</dbReference>
<protein>
    <submittedName>
        <fullName evidence="16">Uncharacterized protein</fullName>
    </submittedName>
</protein>
<dbReference type="Pfam" id="PF08263">
    <property type="entry name" value="LRRNT_2"/>
    <property type="match status" value="1"/>
</dbReference>
<dbReference type="PANTHER" id="PTHR48063:SF16">
    <property type="entry name" value="LRR RECEPTOR-LIKE SERINE_THREONINE-PROTEIN KINASE GSO1"/>
    <property type="match status" value="1"/>
</dbReference>
<evidence type="ECO:0000259" key="15">
    <source>
        <dbReference type="Pfam" id="PF23598"/>
    </source>
</evidence>
<evidence type="ECO:0000256" key="11">
    <source>
        <dbReference type="ARBA" id="ARBA00023180"/>
    </source>
</evidence>
<dbReference type="SMART" id="SM00365">
    <property type="entry name" value="LRR_SD22"/>
    <property type="match status" value="8"/>
</dbReference>
<dbReference type="FunFam" id="3.80.10.10:FF:000041">
    <property type="entry name" value="LRR receptor-like serine/threonine-protein kinase ERECTA"/>
    <property type="match status" value="1"/>
</dbReference>
<accession>A0AA39A9I8</accession>
<dbReference type="GO" id="GO:0005886">
    <property type="term" value="C:plasma membrane"/>
    <property type="evidence" value="ECO:0007669"/>
    <property type="project" value="UniProtKB-SubCell"/>
</dbReference>
<dbReference type="InterPro" id="IPR055414">
    <property type="entry name" value="LRR_R13L4/SHOC2-like"/>
</dbReference>
<evidence type="ECO:0000256" key="3">
    <source>
        <dbReference type="ARBA" id="ARBA00022475"/>
    </source>
</evidence>
<evidence type="ECO:0000256" key="7">
    <source>
        <dbReference type="ARBA" id="ARBA00022737"/>
    </source>
</evidence>
<dbReference type="Pfam" id="PF13855">
    <property type="entry name" value="LRR_8"/>
    <property type="match status" value="2"/>
</dbReference>
<dbReference type="InterPro" id="IPR001611">
    <property type="entry name" value="Leu-rich_rpt"/>
</dbReference>
<keyword evidence="4" id="KW-0433">Leucine-rich repeat</keyword>
<dbReference type="Gene3D" id="3.80.10.10">
    <property type="entry name" value="Ribonuclease Inhibitor"/>
    <property type="match status" value="7"/>
</dbReference>
<gene>
    <name evidence="16" type="ORF">PVL29_004637</name>
</gene>
<evidence type="ECO:0000259" key="14">
    <source>
        <dbReference type="Pfam" id="PF08263"/>
    </source>
</evidence>
<name>A0AA39A9I8_VITRO</name>
<evidence type="ECO:0000313" key="17">
    <source>
        <dbReference type="Proteomes" id="UP001168098"/>
    </source>
</evidence>
<evidence type="ECO:0000256" key="5">
    <source>
        <dbReference type="ARBA" id="ARBA00022692"/>
    </source>
</evidence>
<comment type="subcellular location">
    <subcellularLocation>
        <location evidence="1">Cell membrane</location>
        <topology evidence="1">Single-pass type I membrane protein</topology>
    </subcellularLocation>
</comment>
<comment type="similarity">
    <text evidence="2">Belongs to the RLP family.</text>
</comment>
<evidence type="ECO:0000256" key="1">
    <source>
        <dbReference type="ARBA" id="ARBA00004251"/>
    </source>
</evidence>
<dbReference type="Proteomes" id="UP001168098">
    <property type="component" value="Unassembled WGS sequence"/>
</dbReference>
<feature type="chain" id="PRO_5041215905" evidence="13">
    <location>
        <begin position="23"/>
        <end position="1147"/>
    </location>
</feature>
<dbReference type="FunFam" id="3.80.10.10:FF:001347">
    <property type="entry name" value="LRR receptor-like serine/threonine-protein kinase GSO2"/>
    <property type="match status" value="1"/>
</dbReference>
<dbReference type="SUPFAM" id="SSF52047">
    <property type="entry name" value="RNI-like"/>
    <property type="match status" value="1"/>
</dbReference>
<comment type="caution">
    <text evidence="16">The sequence shown here is derived from an EMBL/GenBank/DDBJ whole genome shotgun (WGS) entry which is preliminary data.</text>
</comment>
<keyword evidence="7" id="KW-0677">Repeat</keyword>
<evidence type="ECO:0000256" key="13">
    <source>
        <dbReference type="SAM" id="SignalP"/>
    </source>
</evidence>
<organism evidence="16 17">
    <name type="scientific">Vitis rotundifolia</name>
    <name type="common">Muscadine grape</name>
    <dbReference type="NCBI Taxonomy" id="103349"/>
    <lineage>
        <taxon>Eukaryota</taxon>
        <taxon>Viridiplantae</taxon>
        <taxon>Streptophyta</taxon>
        <taxon>Embryophyta</taxon>
        <taxon>Tracheophyta</taxon>
        <taxon>Spermatophyta</taxon>
        <taxon>Magnoliopsida</taxon>
        <taxon>eudicotyledons</taxon>
        <taxon>Gunneridae</taxon>
        <taxon>Pentapetalae</taxon>
        <taxon>rosids</taxon>
        <taxon>Vitales</taxon>
        <taxon>Vitaceae</taxon>
        <taxon>Viteae</taxon>
        <taxon>Vitis</taxon>
    </lineage>
</organism>
<keyword evidence="9 12" id="KW-0472">Membrane</keyword>
<dbReference type="SUPFAM" id="SSF52058">
    <property type="entry name" value="L domain-like"/>
    <property type="match status" value="2"/>
</dbReference>
<evidence type="ECO:0000256" key="12">
    <source>
        <dbReference type="SAM" id="Phobius"/>
    </source>
</evidence>
<keyword evidence="17" id="KW-1185">Reference proteome</keyword>
<keyword evidence="5 12" id="KW-0812">Transmembrane</keyword>
<dbReference type="FunFam" id="3.80.10.10:FF:000095">
    <property type="entry name" value="LRR receptor-like serine/threonine-protein kinase GSO1"/>
    <property type="match status" value="1"/>
</dbReference>
<evidence type="ECO:0000256" key="6">
    <source>
        <dbReference type="ARBA" id="ARBA00022729"/>
    </source>
</evidence>
<keyword evidence="10" id="KW-0675">Receptor</keyword>
<dbReference type="FunFam" id="3.80.10.10:FF:001646">
    <property type="entry name" value="Putative inactive leucine-rich repeat receptor-like protein kinase"/>
    <property type="match status" value="1"/>
</dbReference>
<dbReference type="PRINTS" id="PR00019">
    <property type="entry name" value="LEURICHRPT"/>
</dbReference>
<dbReference type="FunFam" id="3.80.10.10:FF:000470">
    <property type="entry name" value="LRR receptor-like serine/threonine-protein kinase RPK2"/>
    <property type="match status" value="1"/>
</dbReference>
<keyword evidence="8 12" id="KW-1133">Transmembrane helix</keyword>
<evidence type="ECO:0000256" key="10">
    <source>
        <dbReference type="ARBA" id="ARBA00023170"/>
    </source>
</evidence>
<feature type="signal peptide" evidence="13">
    <location>
        <begin position="1"/>
        <end position="22"/>
    </location>
</feature>
<keyword evidence="11" id="KW-0325">Glycoprotein</keyword>
<evidence type="ECO:0000256" key="4">
    <source>
        <dbReference type="ARBA" id="ARBA00022614"/>
    </source>
</evidence>
<dbReference type="AlphaFoldDB" id="A0AA39A9I8"/>
<sequence>MERISMLGFILAILYFITTKLACNGHSHIGNNVQSEQKALIDFKSGLKDPNNRLSSWKGSNYCYWQGISCENGTGFVISIDLHNPYPRENVYKNWSSMNLSGEISPSLIKLKYLKYLDLSFNSFKAMPVPQFFGCLKNLIYLNLSSTGFSGEIPSNLGNLSNLQYLDLSSKHFYSIDFEYSNDLFVENIEWMTELVSLKYLGMNYVNLSLVRSQWVEVLNELPILTELHLGGCSLFGSFPSPSFVNFTSLAVIAINKNEFNSKFPEWLLNVSNLVSINISFSQLHGRIPLGLGELPNLQYLDLSSNHNLKGSIFQLLRKSWKKIEVLNLVYNELHGSIPSSIGNFCNLKYLDLGINYLNGSLPKIIKGLETCSSKSPLPNLTELSLYGNQWMGKLPNWLGELKNLRRLYLFDNKFEGPITTSLGALQHLESLYLSWNELNGTLPDSIGQLSQLQYLDVFYNHLSGSLPNSIGQLSQLQFLDISSNHLSGSLPNSIGQLSQLQHLDVYSNHLSGSLPDSIGQLSQLQYLDVSSNHLSGSLSEQHFWKLSKLEYLHMGSNSFHLNVSPNWVPPFQVNDLHMASCHLGPSFPAWLQSQKNLQNLDFSNGSISSPIPNWFWNISFNLQHVFLSNNQLRGQLPNSLNFSGQLEIDFSSNLFEGPIPFSIKGVSFLNLSHNKFSSSFPPSRGESMLGLNSLLLSDNQITGFIPLNIGKSMPNLSYLSLSSNQITGAIPSNIGEFLPSLYFLSLSRNGITGTIPDSIGHLTSLEVIDFSRNNLIGSIPYTINNCSGLFVLNLGNNNLSGIIPKSLGQLQMLQSLHLNHNKLSGELPSSFQNLTALEVLDLSYNKLLGQVPVWIGAAFVKLVILNLRSNVFFGRLPSQLSNLSSLHVLDIAENNMMGKIPVTLVELKAMTQEHIMNIYPLYDNGSSSSYEERLVVITKSQSLEYTRTLSLVVGIDLSDNNLSGEFPQEITKLLGLVVLNLSRNHITGQIPESISVLHQLLSLDLSCNKLSGTIPSSMASLTFLSYLNLSNNNFSGKIPFVGQMTTFTELAFVGNPDLCGAPLATKCQDEDPNKRQSVVSDKNDGGYVDQWFYLSVGLGFAMGILVPFFVLATRKSWCEAYFDFVDEIVKWLLRGRKTYAKNHPRR</sequence>
<dbReference type="Pfam" id="PF23598">
    <property type="entry name" value="LRR_14"/>
    <property type="match status" value="2"/>
</dbReference>
<dbReference type="SMART" id="SM00369">
    <property type="entry name" value="LRR_TYP"/>
    <property type="match status" value="15"/>
</dbReference>
<feature type="domain" description="Disease resistance R13L4/SHOC-2-like LRR" evidence="15">
    <location>
        <begin position="421"/>
        <end position="602"/>
    </location>
</feature>
<dbReference type="GO" id="GO:0051606">
    <property type="term" value="P:detection of stimulus"/>
    <property type="evidence" value="ECO:0007669"/>
    <property type="project" value="UniProtKB-ARBA"/>
</dbReference>
<feature type="domain" description="Leucine-rich repeat-containing N-terminal plant-type" evidence="14">
    <location>
        <begin position="35"/>
        <end position="70"/>
    </location>
</feature>
<dbReference type="InterPro" id="IPR046956">
    <property type="entry name" value="RLP23-like"/>
</dbReference>
<feature type="domain" description="Disease resistance R13L4/SHOC-2-like LRR" evidence="15">
    <location>
        <begin position="103"/>
        <end position="309"/>
    </location>
</feature>
<dbReference type="InterPro" id="IPR003591">
    <property type="entry name" value="Leu-rich_rpt_typical-subtyp"/>
</dbReference>
<dbReference type="InterPro" id="IPR032675">
    <property type="entry name" value="LRR_dom_sf"/>
</dbReference>
<proteinExistence type="inferred from homology"/>
<feature type="transmembrane region" description="Helical" evidence="12">
    <location>
        <begin position="1092"/>
        <end position="1113"/>
    </location>
</feature>
<reference evidence="16 17" key="1">
    <citation type="journal article" date="2023" name="BMC Biotechnol.">
        <title>Vitis rotundifolia cv Carlos genome sequencing.</title>
        <authorList>
            <person name="Huff M."/>
            <person name="Hulse-Kemp A."/>
            <person name="Scheffler B."/>
            <person name="Youngblood R."/>
            <person name="Simpson S."/>
            <person name="Babiker E."/>
            <person name="Staton M."/>
        </authorList>
    </citation>
    <scope>NUCLEOTIDE SEQUENCE [LARGE SCALE GENOMIC DNA]</scope>
    <source>
        <tissue evidence="16">Leaf</tissue>
    </source>
</reference>
<keyword evidence="6 13" id="KW-0732">Signal</keyword>
<dbReference type="InterPro" id="IPR013210">
    <property type="entry name" value="LRR_N_plant-typ"/>
</dbReference>
<dbReference type="EMBL" id="JARBHA010000004">
    <property type="protein sequence ID" value="KAJ9702965.1"/>
    <property type="molecule type" value="Genomic_DNA"/>
</dbReference>
<evidence type="ECO:0000256" key="8">
    <source>
        <dbReference type="ARBA" id="ARBA00022989"/>
    </source>
</evidence>
<evidence type="ECO:0000256" key="9">
    <source>
        <dbReference type="ARBA" id="ARBA00023136"/>
    </source>
</evidence>
<evidence type="ECO:0000313" key="16">
    <source>
        <dbReference type="EMBL" id="KAJ9702965.1"/>
    </source>
</evidence>
<dbReference type="FunFam" id="3.80.10.10:FF:000111">
    <property type="entry name" value="LRR receptor-like serine/threonine-protein kinase ERECTA"/>
    <property type="match status" value="1"/>
</dbReference>
<keyword evidence="3" id="KW-1003">Cell membrane</keyword>